<name>A0A1E3AA37_9FIRM</name>
<reference evidence="2 3" key="1">
    <citation type="submission" date="2016-07" db="EMBL/GenBank/DDBJ databases">
        <title>Characterization of isolates of Eisenbergiella tayi derived from blood cultures, using whole genome sequencing.</title>
        <authorList>
            <person name="Burdz T."/>
            <person name="Wiebe D."/>
            <person name="Huynh C."/>
            <person name="Bernard K."/>
        </authorList>
    </citation>
    <scope>NUCLEOTIDE SEQUENCE [LARGE SCALE GENOMIC DNA]</scope>
    <source>
        <strain evidence="2 3">NML 110608</strain>
    </source>
</reference>
<organism evidence="2 3">
    <name type="scientific">Eisenbergiella tayi</name>
    <dbReference type="NCBI Taxonomy" id="1432052"/>
    <lineage>
        <taxon>Bacteria</taxon>
        <taxon>Bacillati</taxon>
        <taxon>Bacillota</taxon>
        <taxon>Clostridia</taxon>
        <taxon>Lachnospirales</taxon>
        <taxon>Lachnospiraceae</taxon>
        <taxon>Eisenbergiella</taxon>
    </lineage>
</organism>
<gene>
    <name evidence="2" type="ORF">BEI61_01523</name>
</gene>
<evidence type="ECO:0000313" key="2">
    <source>
        <dbReference type="EMBL" id="ODM05634.1"/>
    </source>
</evidence>
<protein>
    <recommendedName>
        <fullName evidence="4">SGNH/GDSL hydrolase family protein</fullName>
    </recommendedName>
</protein>
<dbReference type="AlphaFoldDB" id="A0A1E3AA37"/>
<keyword evidence="1" id="KW-1133">Transmembrane helix</keyword>
<comment type="caution">
    <text evidence="2">The sequence shown here is derived from an EMBL/GenBank/DDBJ whole genome shotgun (WGS) entry which is preliminary data.</text>
</comment>
<dbReference type="PATRIC" id="fig|1432052.4.peg.1706"/>
<feature type="transmembrane region" description="Helical" evidence="1">
    <location>
        <begin position="9"/>
        <end position="25"/>
    </location>
</feature>
<sequence length="320" mass="37774">MKKGRRKKLLFIILFISIILVIIFLKNNYSQRLLYSANFGVPSLIQKKEIDYLFLGSSAFRQGLDPYMIEKNLGDDFYILTYNGNQPAFEVLQLNYLLDKGLKIKKLYVDMYAYALVRKPWVSDTKQFLEMDLMYEWAVWKMIRKESNASLNEFWQIFVSANNEQLLTWPVTYPVINNRFYKGGNIAESLGKTKRELEQIGVERPEDDINLIQVAAIEELIKIANENGIEICFIETPKFYSVMQDEKYQYIMGRFIEMFDKTSAKLILAKETYDNTTKNVRENYEIVPFNNEEDYYFSDTVHMSSLGRKKYTEELVKKLQ</sequence>
<proteinExistence type="predicted"/>
<evidence type="ECO:0000256" key="1">
    <source>
        <dbReference type="SAM" id="Phobius"/>
    </source>
</evidence>
<dbReference type="Proteomes" id="UP000094067">
    <property type="component" value="Unassembled WGS sequence"/>
</dbReference>
<evidence type="ECO:0008006" key="4">
    <source>
        <dbReference type="Google" id="ProtNLM"/>
    </source>
</evidence>
<keyword evidence="1" id="KW-0812">Transmembrane</keyword>
<keyword evidence="1" id="KW-0472">Membrane</keyword>
<accession>A0A1E3AA37</accession>
<dbReference type="RefSeq" id="WP_069151841.1">
    <property type="nucleotide sequence ID" value="NZ_MCGH01000002.1"/>
</dbReference>
<evidence type="ECO:0000313" key="3">
    <source>
        <dbReference type="Proteomes" id="UP000094067"/>
    </source>
</evidence>
<dbReference type="EMBL" id="MCGH01000002">
    <property type="protein sequence ID" value="ODM05634.1"/>
    <property type="molecule type" value="Genomic_DNA"/>
</dbReference>